<gene>
    <name evidence="2" type="ORF">EJA05_18820</name>
</gene>
<dbReference type="OrthoDB" id="109999at2"/>
<accession>A0A3Q8TW28</accession>
<dbReference type="Pfam" id="PF02624">
    <property type="entry name" value="YcaO"/>
    <property type="match status" value="1"/>
</dbReference>
<proteinExistence type="predicted"/>
<sequence length="404" mass="44470">MNRPAEREYSLDVAKVRVEEQLALLGLHLEETVLGKGLGSVLISLSDAVTGRIAQGSGKGGLEEARVGARFEALEHYLDEHQPRPLHVRSTVSLARQAHLQGDFLLPWLKAQPDRYLACQRYTDIHAKPLFDYPLGVTLPDYADQALPGDDFDHRGLRRYSSNDGAAIGASRDEAVLHALNQIIERDALSLFMLRHFYYQRREAVLQVLRPAASSALSRLWGEAERCLDSPIAVLDISNEFASRSFLALCLRPASPLQANVVGCGASFDTWHGIQRALSELVQLQLNSRLPQGRQQLQQAAGALATWPRLQRCQQLDIAALLDNSRDCALPEPLPAQTVTQQLEALVDDLNRHGHQVGICEVFRGAQGISLINALVPGLERFHLVRSGNLVLPGPRGLRLAEGG</sequence>
<evidence type="ECO:0000313" key="2">
    <source>
        <dbReference type="EMBL" id="AZL69645.1"/>
    </source>
</evidence>
<organism evidence="2 3">
    <name type="scientific">Pseudomonas entomophila</name>
    <dbReference type="NCBI Taxonomy" id="312306"/>
    <lineage>
        <taxon>Bacteria</taxon>
        <taxon>Pseudomonadati</taxon>
        <taxon>Pseudomonadota</taxon>
        <taxon>Gammaproteobacteria</taxon>
        <taxon>Pseudomonadales</taxon>
        <taxon>Pseudomonadaceae</taxon>
        <taxon>Pseudomonas</taxon>
    </lineage>
</organism>
<dbReference type="AlphaFoldDB" id="A0A3Q8TW28"/>
<evidence type="ECO:0000313" key="3">
    <source>
        <dbReference type="Proteomes" id="UP000268230"/>
    </source>
</evidence>
<name>A0A3Q8TW28_9PSED</name>
<dbReference type="PROSITE" id="PS51664">
    <property type="entry name" value="YCAO"/>
    <property type="match status" value="1"/>
</dbReference>
<dbReference type="PANTHER" id="PTHR37809">
    <property type="entry name" value="RIBOSOMAL PROTEIN S12 METHYLTHIOTRANSFERASE ACCESSORY FACTOR YCAO"/>
    <property type="match status" value="1"/>
</dbReference>
<dbReference type="Gene3D" id="3.30.1330.230">
    <property type="match status" value="1"/>
</dbReference>
<dbReference type="KEGG" id="pory:EJA05_18820"/>
<dbReference type="Proteomes" id="UP000268230">
    <property type="component" value="Chromosome"/>
</dbReference>
<dbReference type="InterPro" id="IPR003776">
    <property type="entry name" value="YcaO-like_dom"/>
</dbReference>
<dbReference type="PANTHER" id="PTHR37809:SF1">
    <property type="entry name" value="RIBOSOMAL PROTEIN S12 METHYLTHIOTRANSFERASE ACCESSORY FACTOR YCAO"/>
    <property type="match status" value="1"/>
</dbReference>
<protein>
    <recommendedName>
        <fullName evidence="1">YcaO domain-containing protein</fullName>
    </recommendedName>
</protein>
<reference evidence="2 3" key="1">
    <citation type="submission" date="2018-12" db="EMBL/GenBank/DDBJ databases">
        <authorList>
            <person name="Li S."/>
            <person name="Yang R."/>
            <person name="Chen G."/>
            <person name="Zou L."/>
            <person name="Zhang C."/>
            <person name="Chen Y."/>
            <person name="Liu Z."/>
            <person name="Li Y."/>
            <person name="Yan Y."/>
            <person name="Huang M."/>
            <person name="Chen T."/>
        </authorList>
    </citation>
    <scope>NUCLEOTIDE SEQUENCE [LARGE SCALE GENOMIC DNA]</scope>
    <source>
        <strain evidence="2 3">1257</strain>
    </source>
</reference>
<evidence type="ECO:0000259" key="1">
    <source>
        <dbReference type="PROSITE" id="PS51664"/>
    </source>
</evidence>
<dbReference type="EMBL" id="CP034338">
    <property type="protein sequence ID" value="AZL69645.1"/>
    <property type="molecule type" value="Genomic_DNA"/>
</dbReference>
<feature type="domain" description="YcaO" evidence="1">
    <location>
        <begin position="56"/>
        <end position="404"/>
    </location>
</feature>